<feature type="transmembrane region" description="Helical" evidence="7">
    <location>
        <begin position="34"/>
        <end position="53"/>
    </location>
</feature>
<feature type="transmembrane region" description="Helical" evidence="7">
    <location>
        <begin position="155"/>
        <end position="178"/>
    </location>
</feature>
<dbReference type="GO" id="GO:0016020">
    <property type="term" value="C:membrane"/>
    <property type="evidence" value="ECO:0007669"/>
    <property type="project" value="UniProtKB-SubCell"/>
</dbReference>
<evidence type="ECO:0000313" key="9">
    <source>
        <dbReference type="Proteomes" id="UP000521922"/>
    </source>
</evidence>
<dbReference type="EMBL" id="JACCBB010000001">
    <property type="protein sequence ID" value="NYD23434.1"/>
    <property type="molecule type" value="Genomic_DNA"/>
</dbReference>
<dbReference type="PANTHER" id="PTHR36838">
    <property type="entry name" value="AUXIN EFFLUX CARRIER FAMILY PROTEIN"/>
    <property type="match status" value="1"/>
</dbReference>
<comment type="subcellular location">
    <subcellularLocation>
        <location evidence="1">Membrane</location>
        <topology evidence="1">Multi-pass membrane protein</topology>
    </subcellularLocation>
</comment>
<accession>A0A7Y9DMN9</accession>
<gene>
    <name evidence="8" type="ORF">BJ968_002974</name>
</gene>
<keyword evidence="9" id="KW-1185">Reference proteome</keyword>
<evidence type="ECO:0000256" key="4">
    <source>
        <dbReference type="ARBA" id="ARBA00022692"/>
    </source>
</evidence>
<organism evidence="8 9">
    <name type="scientific">Kineococcus aurantiacus</name>
    <dbReference type="NCBI Taxonomy" id="37633"/>
    <lineage>
        <taxon>Bacteria</taxon>
        <taxon>Bacillati</taxon>
        <taxon>Actinomycetota</taxon>
        <taxon>Actinomycetes</taxon>
        <taxon>Kineosporiales</taxon>
        <taxon>Kineosporiaceae</taxon>
        <taxon>Kineococcus</taxon>
    </lineage>
</organism>
<dbReference type="AlphaFoldDB" id="A0A7Y9DMN9"/>
<protein>
    <recommendedName>
        <fullName evidence="10">AEC family transporter</fullName>
    </recommendedName>
</protein>
<comment type="caution">
    <text evidence="8">The sequence shown here is derived from an EMBL/GenBank/DDBJ whole genome shotgun (WGS) entry which is preliminary data.</text>
</comment>
<dbReference type="PANTHER" id="PTHR36838:SF1">
    <property type="entry name" value="SLR1864 PROTEIN"/>
    <property type="match status" value="1"/>
</dbReference>
<feature type="transmembrane region" description="Helical" evidence="7">
    <location>
        <begin position="222"/>
        <end position="244"/>
    </location>
</feature>
<feature type="transmembrane region" description="Helical" evidence="7">
    <location>
        <begin position="123"/>
        <end position="143"/>
    </location>
</feature>
<name>A0A7Y9DMN9_9ACTN</name>
<feature type="transmembrane region" description="Helical" evidence="7">
    <location>
        <begin position="65"/>
        <end position="87"/>
    </location>
</feature>
<sequence length="304" mass="30859">MQGVLTGFVVVASLVAVGYALGRAGVLGPAGQTVVSRLVFFVGSPALLVQTLADADVHVLFSGQLLVAAGGVLVTLVLWVPVAVLRWRLPRGEVVVGGLAGSFVNAANIGLPVAAYVLGDLTAVLPAMLLQMVVLAPAAVALLDLSGRSGRVGLAGLLVPLANPVLLASVAGIALSVTGWSLPTALSQPLGLLAGLAVPGALLAFGLSLHGREGRGWRAPPVLYASALKAFVQPLATWLVARALGLPDAAVYAATVVAALPTAQNVFTYAVRYEVGRELARDSVLVTTVLLAPVLLLVSVLLPH</sequence>
<feature type="transmembrane region" description="Helical" evidence="7">
    <location>
        <begin position="283"/>
        <end position="302"/>
    </location>
</feature>
<feature type="transmembrane region" description="Helical" evidence="7">
    <location>
        <begin position="190"/>
        <end position="210"/>
    </location>
</feature>
<feature type="transmembrane region" description="Helical" evidence="7">
    <location>
        <begin position="94"/>
        <end position="117"/>
    </location>
</feature>
<dbReference type="GO" id="GO:0055085">
    <property type="term" value="P:transmembrane transport"/>
    <property type="evidence" value="ECO:0007669"/>
    <property type="project" value="InterPro"/>
</dbReference>
<dbReference type="Pfam" id="PF03547">
    <property type="entry name" value="Mem_trans"/>
    <property type="match status" value="2"/>
</dbReference>
<evidence type="ECO:0000256" key="1">
    <source>
        <dbReference type="ARBA" id="ARBA00004141"/>
    </source>
</evidence>
<keyword evidence="6 7" id="KW-0472">Membrane</keyword>
<keyword evidence="5 7" id="KW-1133">Transmembrane helix</keyword>
<dbReference type="Proteomes" id="UP000521922">
    <property type="component" value="Unassembled WGS sequence"/>
</dbReference>
<keyword evidence="3" id="KW-1003">Cell membrane</keyword>
<feature type="transmembrane region" description="Helical" evidence="7">
    <location>
        <begin position="6"/>
        <end position="22"/>
    </location>
</feature>
<evidence type="ECO:0000256" key="5">
    <source>
        <dbReference type="ARBA" id="ARBA00022989"/>
    </source>
</evidence>
<dbReference type="InterPro" id="IPR004776">
    <property type="entry name" value="Mem_transp_PIN-like"/>
</dbReference>
<proteinExistence type="predicted"/>
<evidence type="ECO:0000313" key="8">
    <source>
        <dbReference type="EMBL" id="NYD23434.1"/>
    </source>
</evidence>
<evidence type="ECO:0000256" key="6">
    <source>
        <dbReference type="ARBA" id="ARBA00023136"/>
    </source>
</evidence>
<evidence type="ECO:0000256" key="2">
    <source>
        <dbReference type="ARBA" id="ARBA00022448"/>
    </source>
</evidence>
<keyword evidence="4 7" id="KW-0812">Transmembrane</keyword>
<evidence type="ECO:0008006" key="10">
    <source>
        <dbReference type="Google" id="ProtNLM"/>
    </source>
</evidence>
<evidence type="ECO:0000256" key="3">
    <source>
        <dbReference type="ARBA" id="ARBA00022475"/>
    </source>
</evidence>
<evidence type="ECO:0000256" key="7">
    <source>
        <dbReference type="SAM" id="Phobius"/>
    </source>
</evidence>
<keyword evidence="2" id="KW-0813">Transport</keyword>
<dbReference type="RefSeq" id="WP_179753159.1">
    <property type="nucleotide sequence ID" value="NZ_BAAAGN010000010.1"/>
</dbReference>
<reference evidence="8 9" key="1">
    <citation type="submission" date="2020-07" db="EMBL/GenBank/DDBJ databases">
        <title>Sequencing the genomes of 1000 actinobacteria strains.</title>
        <authorList>
            <person name="Klenk H.-P."/>
        </authorList>
    </citation>
    <scope>NUCLEOTIDE SEQUENCE [LARGE SCALE GENOMIC DNA]</scope>
    <source>
        <strain evidence="8 9">DSM 7487</strain>
    </source>
</reference>
<feature type="transmembrane region" description="Helical" evidence="7">
    <location>
        <begin position="250"/>
        <end position="271"/>
    </location>
</feature>